<protein>
    <recommendedName>
        <fullName evidence="2">TATA-box binding protein</fullName>
    </recommendedName>
</protein>
<evidence type="ECO:0000313" key="1">
    <source>
        <dbReference type="EMBL" id="QHT27318.1"/>
    </source>
</evidence>
<dbReference type="Gene3D" id="3.30.310.10">
    <property type="entry name" value="TATA-Binding Protein"/>
    <property type="match status" value="2"/>
</dbReference>
<sequence>MYSAFNHLGDNSNINNNIKKTPTTYHPPQNKLIDDEWNDFITSSNNDYESDNDNNDTYDAGYNICDDKISGEESDNTNIINKVSNIYISTKTIIAYLNVEIDLYSVFWKIPIIPYSQPCDGVIKKQMKFNSLSEEAFNTMKENLQHEDYYEELVITNINNPNGRVKFKDIRKISIGISKKDLISYRRKKKSAFYNCFVLILRMYMDDTFKEYHVKLFNTGKLEIPGIQTDHAFNAILNMIVNILQPYYDKKIECDVKNTETVLINSNFNCGFYINREVLFEVLNTKYHIQSIYDPCSYPGIQCKFYYNPDIGIQTGSQISKENKDLYKNVSEVSFMIFRTGSVLIVGKCDEKILMIIYEFLKELLVKEFNVISQKFHYDINSVTEKNNEKIKKRKIMKKTILVSN</sequence>
<dbReference type="EMBL" id="MN739821">
    <property type="protein sequence ID" value="QHT27318.1"/>
    <property type="molecule type" value="Genomic_DNA"/>
</dbReference>
<name>A0A6C0EEH1_9ZZZZ</name>
<proteinExistence type="predicted"/>
<dbReference type="AlphaFoldDB" id="A0A6C0EEH1"/>
<accession>A0A6C0EEH1</accession>
<organism evidence="1">
    <name type="scientific">viral metagenome</name>
    <dbReference type="NCBI Taxonomy" id="1070528"/>
    <lineage>
        <taxon>unclassified sequences</taxon>
        <taxon>metagenomes</taxon>
        <taxon>organismal metagenomes</taxon>
    </lineage>
</organism>
<dbReference type="InterPro" id="IPR012295">
    <property type="entry name" value="TBP_dom_sf"/>
</dbReference>
<evidence type="ECO:0008006" key="2">
    <source>
        <dbReference type="Google" id="ProtNLM"/>
    </source>
</evidence>
<dbReference type="SUPFAM" id="SSF55945">
    <property type="entry name" value="TATA-box binding protein-like"/>
    <property type="match status" value="1"/>
</dbReference>
<reference evidence="1" key="1">
    <citation type="journal article" date="2020" name="Nature">
        <title>Giant virus diversity and host interactions through global metagenomics.</title>
        <authorList>
            <person name="Schulz F."/>
            <person name="Roux S."/>
            <person name="Paez-Espino D."/>
            <person name="Jungbluth S."/>
            <person name="Walsh D.A."/>
            <person name="Denef V.J."/>
            <person name="McMahon K.D."/>
            <person name="Konstantinidis K.T."/>
            <person name="Eloe-Fadrosh E.A."/>
            <person name="Kyrpides N.C."/>
            <person name="Woyke T."/>
        </authorList>
    </citation>
    <scope>NUCLEOTIDE SEQUENCE</scope>
    <source>
        <strain evidence="1">GVMAG-M-3300023179-33</strain>
    </source>
</reference>